<dbReference type="PANTHER" id="PTHR48033:SF10">
    <property type="entry name" value="RNA-BINDING PROTEIN SQUID"/>
    <property type="match status" value="1"/>
</dbReference>
<feature type="domain" description="RRM" evidence="6">
    <location>
        <begin position="200"/>
        <end position="276"/>
    </location>
</feature>
<evidence type="ECO:0000256" key="2">
    <source>
        <dbReference type="ARBA" id="ARBA00022884"/>
    </source>
</evidence>
<dbReference type="GO" id="GO:0003723">
    <property type="term" value="F:RNA binding"/>
    <property type="evidence" value="ECO:0007669"/>
    <property type="project" value="UniProtKB-UniRule"/>
</dbReference>
<proteinExistence type="predicted"/>
<keyword evidence="2 4" id="KW-0694">RNA-binding</keyword>
<accession>A0A8B7N4Q9</accession>
<gene>
    <name evidence="8" type="primary">LOC108666462</name>
</gene>
<dbReference type="GeneID" id="108666462"/>
<feature type="domain" description="RRM" evidence="6">
    <location>
        <begin position="105"/>
        <end position="186"/>
    </location>
</feature>
<dbReference type="RefSeq" id="XP_018008831.1">
    <property type="nucleotide sequence ID" value="XM_018153342.1"/>
</dbReference>
<dbReference type="InterPro" id="IPR012677">
    <property type="entry name" value="Nucleotide-bd_a/b_plait_sf"/>
</dbReference>
<dbReference type="SUPFAM" id="SSF54928">
    <property type="entry name" value="RNA-binding domain, RBD"/>
    <property type="match status" value="3"/>
</dbReference>
<dbReference type="GO" id="GO:0000785">
    <property type="term" value="C:chromatin"/>
    <property type="evidence" value="ECO:0007669"/>
    <property type="project" value="TreeGrafter"/>
</dbReference>
<evidence type="ECO:0000259" key="6">
    <source>
        <dbReference type="PROSITE" id="PS50102"/>
    </source>
</evidence>
<dbReference type="GO" id="GO:0005654">
    <property type="term" value="C:nucleoplasm"/>
    <property type="evidence" value="ECO:0007669"/>
    <property type="project" value="TreeGrafter"/>
</dbReference>
<feature type="compositionally biased region" description="Basic residues" evidence="5">
    <location>
        <begin position="1"/>
        <end position="10"/>
    </location>
</feature>
<feature type="domain" description="RRM" evidence="6">
    <location>
        <begin position="291"/>
        <end position="367"/>
    </location>
</feature>
<feature type="region of interest" description="Disordered" evidence="5">
    <location>
        <begin position="51"/>
        <end position="90"/>
    </location>
</feature>
<dbReference type="Pfam" id="PF00076">
    <property type="entry name" value="RRM_1"/>
    <property type="match status" value="4"/>
</dbReference>
<evidence type="ECO:0000256" key="4">
    <source>
        <dbReference type="PROSITE-ProRule" id="PRU00176"/>
    </source>
</evidence>
<feature type="compositionally biased region" description="Polar residues" evidence="5">
    <location>
        <begin position="470"/>
        <end position="480"/>
    </location>
</feature>
<dbReference type="InterPro" id="IPR035979">
    <property type="entry name" value="RBD_domain_sf"/>
</dbReference>
<comment type="subcellular location">
    <subcellularLocation>
        <location evidence="1">Nucleus</location>
    </subcellularLocation>
</comment>
<name>A0A8B7N4Q9_HYAAZ</name>
<dbReference type="GO" id="GO:0010468">
    <property type="term" value="P:regulation of gene expression"/>
    <property type="evidence" value="ECO:0007669"/>
    <property type="project" value="TreeGrafter"/>
</dbReference>
<protein>
    <submittedName>
        <fullName evidence="8">Uncharacterized protein LOC108666462 isoform X1</fullName>
    </submittedName>
</protein>
<feature type="domain" description="RRM" evidence="6">
    <location>
        <begin position="386"/>
        <end position="477"/>
    </location>
</feature>
<dbReference type="InterPro" id="IPR000504">
    <property type="entry name" value="RRM_dom"/>
</dbReference>
<keyword evidence="7" id="KW-1185">Reference proteome</keyword>
<evidence type="ECO:0000313" key="7">
    <source>
        <dbReference type="Proteomes" id="UP000694843"/>
    </source>
</evidence>
<evidence type="ECO:0000313" key="8">
    <source>
        <dbReference type="RefSeq" id="XP_018008831.1"/>
    </source>
</evidence>
<organism evidence="7 8">
    <name type="scientific">Hyalella azteca</name>
    <name type="common">Amphipod</name>
    <dbReference type="NCBI Taxonomy" id="294128"/>
    <lineage>
        <taxon>Eukaryota</taxon>
        <taxon>Metazoa</taxon>
        <taxon>Ecdysozoa</taxon>
        <taxon>Arthropoda</taxon>
        <taxon>Crustacea</taxon>
        <taxon>Multicrustacea</taxon>
        <taxon>Malacostraca</taxon>
        <taxon>Eumalacostraca</taxon>
        <taxon>Peracarida</taxon>
        <taxon>Amphipoda</taxon>
        <taxon>Senticaudata</taxon>
        <taxon>Talitrida</taxon>
        <taxon>Talitroidea</taxon>
        <taxon>Hyalellidae</taxon>
        <taxon>Hyalella</taxon>
    </lineage>
</organism>
<feature type="region of interest" description="Disordered" evidence="5">
    <location>
        <begin position="460"/>
        <end position="624"/>
    </location>
</feature>
<dbReference type="PROSITE" id="PS50102">
    <property type="entry name" value="RRM"/>
    <property type="match status" value="4"/>
</dbReference>
<feature type="compositionally biased region" description="Basic and acidic residues" evidence="5">
    <location>
        <begin position="74"/>
        <end position="86"/>
    </location>
</feature>
<dbReference type="SMART" id="SM00360">
    <property type="entry name" value="RRM"/>
    <property type="match status" value="4"/>
</dbReference>
<dbReference type="CDD" id="cd00590">
    <property type="entry name" value="RRM_SF"/>
    <property type="match status" value="2"/>
</dbReference>
<dbReference type="OrthoDB" id="267048at2759"/>
<dbReference type="Gene3D" id="3.30.70.330">
    <property type="match status" value="4"/>
</dbReference>
<dbReference type="PANTHER" id="PTHR48033">
    <property type="entry name" value="RNA-BINDING (RRM/RBD/RNP MOTIFS) FAMILY PROTEIN"/>
    <property type="match status" value="1"/>
</dbReference>
<feature type="region of interest" description="Disordered" evidence="5">
    <location>
        <begin position="1"/>
        <end position="23"/>
    </location>
</feature>
<evidence type="ECO:0000256" key="1">
    <source>
        <dbReference type="ARBA" id="ARBA00004123"/>
    </source>
</evidence>
<sequence>MAKLKVKKLGSKTETRKNKKEKVGLLNSKIKNEIESEHKSELLAKDIHSGIDKKTSLQSERNLNKKIEKKRKRSSEDNADESKDEAACPTLSKKKKTDNFADEGFGVFVSSIPVTTKKFEVMRAFEKFGVISTVVLPMAQKEKNASQKNRGFAIVKFRAKEAVRAALACKKHEIKGEQVLVRKDKKHKPEKEKSSEAFRCTVYVANIKKGMPCEDLKKYFSQFGHVCNVVVCPSNNKISKPYAQVVFNSPEAKTLTLAQPSHKIGSLTVKVGTNRAAALGAEVLNNIHGENEIFVGQLSEQTTARVLHQHFSKYGKVTRVFQPRCPKTNRPKQVAFITFEKKESMQAALTEDHEIDHQALLVRDSKVDHRHKDYTPPVDADGKFMHAIFVARVPPNTDSQRLEEHFSQDGEVGAVKLKWDHNKKRYHSYGLVFFTSERGVRAALSREHVIDGRTLFVKRNWDTPADGKSSMVSRPGTNKAPNHHLNEDDNDDDQGQDDGDDDHDEDDQDDSDDQGQDEDGDGDEDDSDDQGQDDGDDDQDGDGDGDEDDSDDQGQDDGDDDLDDSDNQSQDEDGDGDENDSDDQGQDDGDDDQDDSDDRDKEDDASDQDDVDDNAQDEESDDDL</sequence>
<dbReference type="Proteomes" id="UP000694843">
    <property type="component" value="Unplaced"/>
</dbReference>
<evidence type="ECO:0000256" key="5">
    <source>
        <dbReference type="SAM" id="MobiDB-lite"/>
    </source>
</evidence>
<dbReference type="KEGG" id="hazt:108666462"/>
<feature type="compositionally biased region" description="Acidic residues" evidence="5">
    <location>
        <begin position="488"/>
        <end position="624"/>
    </location>
</feature>
<keyword evidence="3" id="KW-0539">Nucleus</keyword>
<evidence type="ECO:0000256" key="3">
    <source>
        <dbReference type="ARBA" id="ARBA00023242"/>
    </source>
</evidence>
<reference evidence="8" key="1">
    <citation type="submission" date="2025-08" db="UniProtKB">
        <authorList>
            <consortium name="RefSeq"/>
        </authorList>
    </citation>
    <scope>IDENTIFICATION</scope>
    <source>
        <tissue evidence="8">Whole organism</tissue>
    </source>
</reference>
<dbReference type="AlphaFoldDB" id="A0A8B7N4Q9"/>